<feature type="compositionally biased region" description="Polar residues" evidence="1">
    <location>
        <begin position="403"/>
        <end position="412"/>
    </location>
</feature>
<feature type="compositionally biased region" description="Low complexity" evidence="1">
    <location>
        <begin position="912"/>
        <end position="922"/>
    </location>
</feature>
<evidence type="ECO:0000313" key="4">
    <source>
        <dbReference type="Proteomes" id="UP000807716"/>
    </source>
</evidence>
<feature type="compositionally biased region" description="Low complexity" evidence="1">
    <location>
        <begin position="58"/>
        <end position="72"/>
    </location>
</feature>
<feature type="compositionally biased region" description="Basic and acidic residues" evidence="1">
    <location>
        <begin position="152"/>
        <end position="165"/>
    </location>
</feature>
<dbReference type="InterPro" id="IPR029715">
    <property type="entry name" value="FAM35A"/>
</dbReference>
<feature type="region of interest" description="Disordered" evidence="1">
    <location>
        <begin position="243"/>
        <end position="312"/>
    </location>
</feature>
<feature type="region of interest" description="Disordered" evidence="1">
    <location>
        <begin position="1098"/>
        <end position="1123"/>
    </location>
</feature>
<feature type="compositionally biased region" description="Low complexity" evidence="1">
    <location>
        <begin position="84"/>
        <end position="120"/>
    </location>
</feature>
<evidence type="ECO:0000256" key="1">
    <source>
        <dbReference type="SAM" id="MobiDB-lite"/>
    </source>
</evidence>
<feature type="compositionally biased region" description="Low complexity" evidence="1">
    <location>
        <begin position="865"/>
        <end position="882"/>
    </location>
</feature>
<dbReference type="Proteomes" id="UP000807716">
    <property type="component" value="Unassembled WGS sequence"/>
</dbReference>
<dbReference type="GO" id="GO:0010569">
    <property type="term" value="P:regulation of double-strand break repair via homologous recombination"/>
    <property type="evidence" value="ECO:0007669"/>
    <property type="project" value="TreeGrafter"/>
</dbReference>
<reference evidence="3" key="1">
    <citation type="journal article" date="2020" name="Fungal Divers.">
        <title>Resolving the Mortierellaceae phylogeny through synthesis of multi-gene phylogenetics and phylogenomics.</title>
        <authorList>
            <person name="Vandepol N."/>
            <person name="Liber J."/>
            <person name="Desiro A."/>
            <person name="Na H."/>
            <person name="Kennedy M."/>
            <person name="Barry K."/>
            <person name="Grigoriev I.V."/>
            <person name="Miller A.N."/>
            <person name="O'Donnell K."/>
            <person name="Stajich J.E."/>
            <person name="Bonito G."/>
        </authorList>
    </citation>
    <scope>NUCLEOTIDE SEQUENCE</scope>
    <source>
        <strain evidence="3">BC1065</strain>
    </source>
</reference>
<feature type="region of interest" description="Disordered" evidence="1">
    <location>
        <begin position="628"/>
        <end position="649"/>
    </location>
</feature>
<feature type="compositionally biased region" description="Basic and acidic residues" evidence="1">
    <location>
        <begin position="815"/>
        <end position="836"/>
    </location>
</feature>
<name>A0A9P6U6H4_9FUNG</name>
<comment type="caution">
    <text evidence="3">The sequence shown here is derived from an EMBL/GenBank/DDBJ whole genome shotgun (WGS) entry which is preliminary data.</text>
</comment>
<feature type="region of interest" description="Disordered" evidence="1">
    <location>
        <begin position="152"/>
        <end position="172"/>
    </location>
</feature>
<feature type="region of interest" description="Disordered" evidence="1">
    <location>
        <begin position="371"/>
        <end position="420"/>
    </location>
</feature>
<dbReference type="Pfam" id="PF21669">
    <property type="entry name" value="SHLD2_OB1"/>
    <property type="match status" value="1"/>
</dbReference>
<feature type="region of interest" description="Disordered" evidence="1">
    <location>
        <begin position="571"/>
        <end position="597"/>
    </location>
</feature>
<feature type="compositionally biased region" description="Polar residues" evidence="1">
    <location>
        <begin position="883"/>
        <end position="899"/>
    </location>
</feature>
<feature type="region of interest" description="Disordered" evidence="1">
    <location>
        <begin position="1"/>
        <end position="126"/>
    </location>
</feature>
<feature type="region of interest" description="Disordered" evidence="1">
    <location>
        <begin position="815"/>
        <end position="922"/>
    </location>
</feature>
<evidence type="ECO:0000259" key="2">
    <source>
        <dbReference type="Pfam" id="PF21669"/>
    </source>
</evidence>
<feature type="compositionally biased region" description="Basic and acidic residues" evidence="1">
    <location>
        <begin position="1098"/>
        <end position="1109"/>
    </location>
</feature>
<feature type="region of interest" description="Disordered" evidence="1">
    <location>
        <begin position="470"/>
        <end position="507"/>
    </location>
</feature>
<dbReference type="Gene3D" id="2.40.50.140">
    <property type="entry name" value="Nucleic acid-binding proteins"/>
    <property type="match status" value="1"/>
</dbReference>
<feature type="compositionally biased region" description="Polar residues" evidence="1">
    <location>
        <begin position="1112"/>
        <end position="1123"/>
    </location>
</feature>
<feature type="compositionally biased region" description="Basic and acidic residues" evidence="1">
    <location>
        <begin position="481"/>
        <end position="506"/>
    </location>
</feature>
<dbReference type="EMBL" id="JAAAJB010000223">
    <property type="protein sequence ID" value="KAG0261227.1"/>
    <property type="molecule type" value="Genomic_DNA"/>
</dbReference>
<accession>A0A9P6U6H4</accession>
<proteinExistence type="predicted"/>
<dbReference type="CDD" id="cd03524">
    <property type="entry name" value="RPA2_OBF_family"/>
    <property type="match status" value="1"/>
</dbReference>
<feature type="compositionally biased region" description="Pro residues" evidence="1">
    <location>
        <begin position="634"/>
        <end position="647"/>
    </location>
</feature>
<dbReference type="InterPro" id="IPR049507">
    <property type="entry name" value="SHLD2_OB1"/>
</dbReference>
<feature type="compositionally biased region" description="Low complexity" evidence="1">
    <location>
        <begin position="328"/>
        <end position="339"/>
    </location>
</feature>
<dbReference type="GO" id="GO:0005634">
    <property type="term" value="C:nucleus"/>
    <property type="evidence" value="ECO:0007669"/>
    <property type="project" value="TreeGrafter"/>
</dbReference>
<dbReference type="OrthoDB" id="2446218at2759"/>
<dbReference type="GO" id="GO:0035861">
    <property type="term" value="C:site of double-strand break"/>
    <property type="evidence" value="ECO:0007669"/>
    <property type="project" value="TreeGrafter"/>
</dbReference>
<dbReference type="AlphaFoldDB" id="A0A9P6U6H4"/>
<keyword evidence="4" id="KW-1185">Reference proteome</keyword>
<organism evidence="3 4">
    <name type="scientific">Actinomortierella ambigua</name>
    <dbReference type="NCBI Taxonomy" id="1343610"/>
    <lineage>
        <taxon>Eukaryota</taxon>
        <taxon>Fungi</taxon>
        <taxon>Fungi incertae sedis</taxon>
        <taxon>Mucoromycota</taxon>
        <taxon>Mortierellomycotina</taxon>
        <taxon>Mortierellomycetes</taxon>
        <taxon>Mortierellales</taxon>
        <taxon>Mortierellaceae</taxon>
        <taxon>Actinomortierella</taxon>
    </lineage>
</organism>
<feature type="compositionally biased region" description="Polar residues" evidence="1">
    <location>
        <begin position="293"/>
        <end position="311"/>
    </location>
</feature>
<dbReference type="PANTHER" id="PTHR14495:SF2">
    <property type="entry name" value="SHIELDIN COMPLEX SUBUNIT 2"/>
    <property type="match status" value="1"/>
</dbReference>
<gene>
    <name evidence="3" type="primary">FAM35A</name>
    <name evidence="3" type="ORF">DFQ27_003088</name>
</gene>
<dbReference type="InterPro" id="IPR012340">
    <property type="entry name" value="NA-bd_OB-fold"/>
</dbReference>
<protein>
    <submittedName>
        <fullName evidence="3">Shieldin complex subunit 2</fullName>
    </submittedName>
</protein>
<feature type="compositionally biased region" description="Polar residues" evidence="1">
    <location>
        <begin position="73"/>
        <end position="83"/>
    </location>
</feature>
<feature type="region of interest" description="Disordered" evidence="1">
    <location>
        <begin position="326"/>
        <end position="354"/>
    </location>
</feature>
<feature type="compositionally biased region" description="Polar residues" evidence="1">
    <location>
        <begin position="47"/>
        <end position="57"/>
    </location>
</feature>
<feature type="compositionally biased region" description="Low complexity" evidence="1">
    <location>
        <begin position="264"/>
        <end position="274"/>
    </location>
</feature>
<dbReference type="PANTHER" id="PTHR14495">
    <property type="entry name" value="SHIELDIN COMPLEX SUBUNIT 2"/>
    <property type="match status" value="1"/>
</dbReference>
<sequence>MPRGRSASNGVRGAGRKPRSSLSSTSARPKAAVPDLPSDPEFAAFRPTSNTSSPQHVSSGTSSRRTSSSRTSQPNHSRSSGTHNSLNNIVNSNSGNSSSSSSRSNKSSSSRLDSSSGGNNMSCTSKEFEDRVPCTLDMLSMVPATLPENLEKGEREADQQHESDMHIGGNTSLSFSENAAAAAGTTSSSTSRKHTLLTIDDDVDPIGSFTEFDPGVDLMSDTGITTTPTSSQTLLRTPSKRFVIPPDALHSPSSSRHHQREMSTTLTTSTTAGTPNKRMRSVSDISKRLTLPTGPTRSPTKQPFAPNTPSSRLRPVSAIGFALQAAISPSRSSSPARASVTLAGHSRDQSVLAPPPPILANLLAIARDAKAGHVEEQAEEEGGSPPPHQHSLTMDDSDHEPTTRSMESTRLPTTPRPQRHTQFLAFRDQERLAEPDLSQSSMASVVLAAELPPQSPLSSTYITQDFMSNHPIAEDGEGDSTEAKPRTRRSSPRDRVGTRSNDKELDQVSQRWRLCSFDSLPPTQIMSHEVQGEDEGSLPPTQLMAHELPTLAPTQTIIKQEDTCEELKEVDQRRPDNETSLELSPLLPSPPPAQQGVQGRLELDRFNDVKVESASQDASLLKSLAHPTATQPQHLPPLPPPLPPQPLLPSTDFLDRLTLSLPAAVLKYADRLTPLARCLDSQVSTLSKYQRWHLLVLVIHVDPVEQIETRKGPQAGQRIAKASITVSDGSASGFKIVLWREKTLWLEEIQEGDVALLSAVLESYTGHKEIEEKLHVLATKRRQLGLQVLHDIREPSFYASMMPCSPIATFGNNCRHHDGGEPAEEDHGHAREEHRSVASHAPPIGDAPLIPHSPKVGEKMQRTFSPGRPSARKPSAAASSSSTIQPQHATAQANKTFLQVHSRAAVSRPNQSLSSSSSSSSLAAGSKVRGRVVYTMLQKPNRPASGWYIGIVVVKEGRMLRVETWSTAFPSIQALHAARFSGNAILDVYLHAIEFSCQPTPSSWLDGNSENGEGEEDEFIQCICVQCQTPADRDPANPTLFFCRRCRDMEAATAHRRFGGGDSGSKNSSFTGIDSSLQWSYAPFHVVVSDQPPRLRETFKKRQKQEKQQQRSGSGDPSSTETNTLRVFCSYGRGDELFVSIPARRWIHERQQRQLQRQQRPRPSETMYDRWKRLVRLLTAPPPPPPPPSSPLHRERGNETNHKIRFHVRVLSTFSHAAPSAPSLSSMDAPFNQAPFGNTGMTTAAKAIQIQLFFT</sequence>
<evidence type="ECO:0000313" key="3">
    <source>
        <dbReference type="EMBL" id="KAG0261227.1"/>
    </source>
</evidence>
<feature type="domain" description="Shieldin complex subunit 2 first OB fold" evidence="2">
    <location>
        <begin position="687"/>
        <end position="760"/>
    </location>
</feature>